<comment type="caution">
    <text evidence="4">The sequence shown here is derived from an EMBL/GenBank/DDBJ whole genome shotgun (WGS) entry which is preliminary data.</text>
</comment>
<evidence type="ECO:0000313" key="5">
    <source>
        <dbReference type="Proteomes" id="UP000293823"/>
    </source>
</evidence>
<feature type="region of interest" description="Disordered" evidence="2">
    <location>
        <begin position="291"/>
        <end position="313"/>
    </location>
</feature>
<dbReference type="OrthoDB" id="10250282at2759"/>
<accession>A0A4Q4RR90</accession>
<sequence>MELQSVSSILRKDVKVACVQFASGQCKTTNIERARARVIEAAANGAEIIVLPECFNSPYSTSAFSEYAEVLDPVPLDEQASPTFYAMSRMAKDSGIYLIGGSIPELQKDSNRIFNTSVVFSPLGEPLGLHRKAHLFDVDFPGMSFRESDVLSPGNDITIIHLEEFGKIGLGICFDIRFPEPAIIAGRSGAFCLIYPSAFNSTTGPLHWDLLSRSRALDNQMYVVMSSQSFDPGSEYPAWGHSMVVDPSGQVLASASRDETIVYANLSDELLQRSRRQLPLATSRRFDLYPDISGKGSQETATIENNRQLSSGR</sequence>
<dbReference type="GO" id="GO:0006107">
    <property type="term" value="P:oxaloacetate metabolic process"/>
    <property type="evidence" value="ECO:0007669"/>
    <property type="project" value="TreeGrafter"/>
</dbReference>
<feature type="compositionally biased region" description="Polar residues" evidence="2">
    <location>
        <begin position="295"/>
        <end position="313"/>
    </location>
</feature>
<protein>
    <recommendedName>
        <fullName evidence="3">CN hydrolase domain-containing protein</fullName>
    </recommendedName>
</protein>
<dbReference type="GO" id="GO:0005739">
    <property type="term" value="C:mitochondrion"/>
    <property type="evidence" value="ECO:0007669"/>
    <property type="project" value="TreeGrafter"/>
</dbReference>
<evidence type="ECO:0000256" key="2">
    <source>
        <dbReference type="SAM" id="MobiDB-lite"/>
    </source>
</evidence>
<gene>
    <name evidence="4" type="ORF">AA0113_g7551</name>
</gene>
<dbReference type="GO" id="GO:0006528">
    <property type="term" value="P:asparagine metabolic process"/>
    <property type="evidence" value="ECO:0007669"/>
    <property type="project" value="TreeGrafter"/>
</dbReference>
<dbReference type="PROSITE" id="PS50263">
    <property type="entry name" value="CN_HYDROLASE"/>
    <property type="match status" value="1"/>
</dbReference>
<feature type="domain" description="CN hydrolase" evidence="3">
    <location>
        <begin position="14"/>
        <end position="268"/>
    </location>
</feature>
<dbReference type="Proteomes" id="UP000293823">
    <property type="component" value="Unassembled WGS sequence"/>
</dbReference>
<dbReference type="CDD" id="cd07572">
    <property type="entry name" value="nit"/>
    <property type="match status" value="1"/>
</dbReference>
<keyword evidence="1" id="KW-0378">Hydrolase</keyword>
<name>A0A4Q4RR90_9PLEO</name>
<dbReference type="PANTHER" id="PTHR23088">
    <property type="entry name" value="NITRILASE-RELATED"/>
    <property type="match status" value="1"/>
</dbReference>
<dbReference type="GO" id="GO:0006541">
    <property type="term" value="P:glutamine metabolic process"/>
    <property type="evidence" value="ECO:0007669"/>
    <property type="project" value="TreeGrafter"/>
</dbReference>
<dbReference type="GO" id="GO:0050152">
    <property type="term" value="F:omega-amidase activity"/>
    <property type="evidence" value="ECO:0007669"/>
    <property type="project" value="TreeGrafter"/>
</dbReference>
<evidence type="ECO:0000256" key="1">
    <source>
        <dbReference type="ARBA" id="ARBA00022801"/>
    </source>
</evidence>
<dbReference type="Pfam" id="PF00795">
    <property type="entry name" value="CN_hydrolase"/>
    <property type="match status" value="1"/>
</dbReference>
<dbReference type="SUPFAM" id="SSF56317">
    <property type="entry name" value="Carbon-nitrogen hydrolase"/>
    <property type="match status" value="1"/>
</dbReference>
<keyword evidence="5" id="KW-1185">Reference proteome</keyword>
<dbReference type="PANTHER" id="PTHR23088:SF30">
    <property type="entry name" value="OMEGA-AMIDASE NIT2"/>
    <property type="match status" value="1"/>
</dbReference>
<dbReference type="EMBL" id="PEJP01000029">
    <property type="protein sequence ID" value="RYO59654.1"/>
    <property type="molecule type" value="Genomic_DNA"/>
</dbReference>
<dbReference type="InterPro" id="IPR045254">
    <property type="entry name" value="Nit1/2_C-N_Hydrolase"/>
</dbReference>
<evidence type="ECO:0000259" key="3">
    <source>
        <dbReference type="PROSITE" id="PS50263"/>
    </source>
</evidence>
<reference evidence="5" key="1">
    <citation type="journal article" date="2019" name="bioRxiv">
        <title>Genomics, evolutionary history and diagnostics of the Alternaria alternata species group including apple and Asian pear pathotypes.</title>
        <authorList>
            <person name="Armitage A.D."/>
            <person name="Cockerton H.M."/>
            <person name="Sreenivasaprasad S."/>
            <person name="Woodhall J.W."/>
            <person name="Lane C.R."/>
            <person name="Harrison R.J."/>
            <person name="Clarkson J.P."/>
        </authorList>
    </citation>
    <scope>NUCLEOTIDE SEQUENCE [LARGE SCALE GENOMIC DNA]</scope>
    <source>
        <strain evidence="5">RGR 97.0016</strain>
    </source>
</reference>
<evidence type="ECO:0000313" key="4">
    <source>
        <dbReference type="EMBL" id="RYO59654.1"/>
    </source>
</evidence>
<proteinExistence type="predicted"/>
<organism evidence="4 5">
    <name type="scientific">Alternaria arborescens</name>
    <dbReference type="NCBI Taxonomy" id="156630"/>
    <lineage>
        <taxon>Eukaryota</taxon>
        <taxon>Fungi</taxon>
        <taxon>Dikarya</taxon>
        <taxon>Ascomycota</taxon>
        <taxon>Pezizomycotina</taxon>
        <taxon>Dothideomycetes</taxon>
        <taxon>Pleosporomycetidae</taxon>
        <taxon>Pleosporales</taxon>
        <taxon>Pleosporineae</taxon>
        <taxon>Pleosporaceae</taxon>
        <taxon>Alternaria</taxon>
        <taxon>Alternaria sect. Alternaria</taxon>
    </lineage>
</organism>
<dbReference type="AlphaFoldDB" id="A0A4Q4RR90"/>
<dbReference type="Gene3D" id="3.60.110.10">
    <property type="entry name" value="Carbon-nitrogen hydrolase"/>
    <property type="match status" value="1"/>
</dbReference>
<dbReference type="InterPro" id="IPR003010">
    <property type="entry name" value="C-N_Hydrolase"/>
</dbReference>
<dbReference type="InterPro" id="IPR036526">
    <property type="entry name" value="C-N_Hydrolase_sf"/>
</dbReference>